<evidence type="ECO:0000313" key="7">
    <source>
        <dbReference type="EMBL" id="CCA74181.1"/>
    </source>
</evidence>
<dbReference type="AlphaFoldDB" id="G4TS88"/>
<feature type="region of interest" description="Disordered" evidence="5">
    <location>
        <begin position="1"/>
        <end position="33"/>
    </location>
</feature>
<dbReference type="InterPro" id="IPR001245">
    <property type="entry name" value="Ser-Thr/Tyr_kinase_cat_dom"/>
</dbReference>
<evidence type="ECO:0000256" key="2">
    <source>
        <dbReference type="ARBA" id="ARBA00022741"/>
    </source>
</evidence>
<evidence type="ECO:0000313" key="8">
    <source>
        <dbReference type="Proteomes" id="UP000007148"/>
    </source>
</evidence>
<dbReference type="InterPro" id="IPR050339">
    <property type="entry name" value="CC_SR_Kinase"/>
</dbReference>
<keyword evidence="1" id="KW-0808">Transferase</keyword>
<feature type="compositionally biased region" description="Polar residues" evidence="5">
    <location>
        <begin position="18"/>
        <end position="31"/>
    </location>
</feature>
<keyword evidence="4" id="KW-0067">ATP-binding</keyword>
<dbReference type="InterPro" id="IPR000719">
    <property type="entry name" value="Prot_kinase_dom"/>
</dbReference>
<feature type="compositionally biased region" description="Polar residues" evidence="5">
    <location>
        <begin position="354"/>
        <end position="373"/>
    </location>
</feature>
<dbReference type="STRING" id="1109443.G4TS88"/>
<dbReference type="Gene3D" id="1.10.510.10">
    <property type="entry name" value="Transferase(Phosphotransferase) domain 1"/>
    <property type="match status" value="1"/>
</dbReference>
<feature type="compositionally biased region" description="Basic and acidic residues" evidence="5">
    <location>
        <begin position="266"/>
        <end position="276"/>
    </location>
</feature>
<evidence type="ECO:0000256" key="3">
    <source>
        <dbReference type="ARBA" id="ARBA00022777"/>
    </source>
</evidence>
<dbReference type="EMBL" id="CAFZ01000287">
    <property type="protein sequence ID" value="CCA74181.1"/>
    <property type="molecule type" value="Genomic_DNA"/>
</dbReference>
<evidence type="ECO:0000256" key="1">
    <source>
        <dbReference type="ARBA" id="ARBA00022679"/>
    </source>
</evidence>
<feature type="compositionally biased region" description="Polar residues" evidence="5">
    <location>
        <begin position="277"/>
        <end position="288"/>
    </location>
</feature>
<dbReference type="InParanoid" id="G4TS88"/>
<sequence>MDDEDGRGRAQNADHFPESTNQPGSQSSPQNFHLPPTLVAHFPALPAPAHPTDLLTPFSTGSTSDLFRAIIKKPNPISLEINGELHSNAADVAVQFAAELRVYRKVGKNARFASYLGCIEGLGMVLEWIEGPTLLDILRGPSPPNPKVKLPPHVNPSKKRRITWYNQLVEALCHLHSFGLNHGDLSLLNIHIETRSDSIKLIDFGRSVSVEGYPCASLYLHEPERPTPTMKGDKKLPKVKEPAMFKFGGAWVEPETRPGREGGTSRGRESRPKLFDRSTNSSTKSSVPLGTLDVSIPDGNPAGGGGEYPSRPLNHASRLLQQQQQLHAALGTHMPVTLSRGRGAGRDGSGPSMSRPSSTGPIQTRYHLSTSPMSPRAPQDSDTNTYGGESEPDDWMTVDNNYGAPTLQPHSSGSSLRDYGFDGFPSRRDSDMYTPPPSATSAYGHHWGHDRYHPPYNYYHPHYRTRSPPSSHPTSRRTSRSPARYGTPAEYANSPRGFYPHGHAYAHGSSHLHPHRSSSRSRHSRSPPPSRRGGYGPDYPPPPPEHYGYPPPDHYGYPPVDPYGYPLPPPDHYGATHGPPRPPPVPKKPPVKAEQIHPGSRPFCAPEILRASSGTCIDSRTKQWIDPILADAYSLGIVLVCMDLCKLVDIGNERQKREDGKFPDLSETTIFTELIRGYTRPAAERQRISLDLKMDVPEADD</sequence>
<accession>G4TS88</accession>
<keyword evidence="3" id="KW-0418">Kinase</keyword>
<gene>
    <name evidence="7" type="ORF">PIIN_08134</name>
</gene>
<feature type="region of interest" description="Disordered" evidence="5">
    <location>
        <begin position="247"/>
        <end position="313"/>
    </location>
</feature>
<dbReference type="Proteomes" id="UP000007148">
    <property type="component" value="Unassembled WGS sequence"/>
</dbReference>
<feature type="compositionally biased region" description="Pro residues" evidence="5">
    <location>
        <begin position="538"/>
        <end position="571"/>
    </location>
</feature>
<dbReference type="HOGENOM" id="CLU_393353_0_0_1"/>
<dbReference type="OrthoDB" id="1668230at2759"/>
<evidence type="ECO:0000259" key="6">
    <source>
        <dbReference type="PROSITE" id="PS50011"/>
    </source>
</evidence>
<evidence type="ECO:0000256" key="5">
    <source>
        <dbReference type="SAM" id="MobiDB-lite"/>
    </source>
</evidence>
<feature type="region of interest" description="Disordered" evidence="5">
    <location>
        <begin position="458"/>
        <end position="603"/>
    </location>
</feature>
<dbReference type="GO" id="GO:0005737">
    <property type="term" value="C:cytoplasm"/>
    <property type="evidence" value="ECO:0007669"/>
    <property type="project" value="TreeGrafter"/>
</dbReference>
<feature type="domain" description="Protein kinase" evidence="6">
    <location>
        <begin position="52"/>
        <end position="407"/>
    </location>
</feature>
<organism evidence="7 8">
    <name type="scientific">Serendipita indica (strain DSM 11827)</name>
    <name type="common">Root endophyte fungus</name>
    <name type="synonym">Piriformospora indica</name>
    <dbReference type="NCBI Taxonomy" id="1109443"/>
    <lineage>
        <taxon>Eukaryota</taxon>
        <taxon>Fungi</taxon>
        <taxon>Dikarya</taxon>
        <taxon>Basidiomycota</taxon>
        <taxon>Agaricomycotina</taxon>
        <taxon>Agaricomycetes</taxon>
        <taxon>Sebacinales</taxon>
        <taxon>Serendipitaceae</taxon>
        <taxon>Serendipita</taxon>
    </lineage>
</organism>
<feature type="compositionally biased region" description="Pro residues" evidence="5">
    <location>
        <begin position="579"/>
        <end position="588"/>
    </location>
</feature>
<proteinExistence type="predicted"/>
<comment type="caution">
    <text evidence="7">The sequence shown here is derived from an EMBL/GenBank/DDBJ whole genome shotgun (WGS) entry which is preliminary data.</text>
</comment>
<dbReference type="SUPFAM" id="SSF56112">
    <property type="entry name" value="Protein kinase-like (PK-like)"/>
    <property type="match status" value="1"/>
</dbReference>
<feature type="compositionally biased region" description="Low complexity" evidence="5">
    <location>
        <begin position="458"/>
        <end position="473"/>
    </location>
</feature>
<dbReference type="eggNOG" id="KOG0590">
    <property type="taxonomic scope" value="Eukaryota"/>
</dbReference>
<dbReference type="InterPro" id="IPR011009">
    <property type="entry name" value="Kinase-like_dom_sf"/>
</dbReference>
<reference evidence="7 8" key="1">
    <citation type="journal article" date="2011" name="PLoS Pathog.">
        <title>Endophytic Life Strategies Decoded by Genome and Transcriptome Analyses of the Mutualistic Root Symbiont Piriformospora indica.</title>
        <authorList>
            <person name="Zuccaro A."/>
            <person name="Lahrmann U."/>
            <person name="Guldener U."/>
            <person name="Langen G."/>
            <person name="Pfiffi S."/>
            <person name="Biedenkopf D."/>
            <person name="Wong P."/>
            <person name="Samans B."/>
            <person name="Grimm C."/>
            <person name="Basiewicz M."/>
            <person name="Murat C."/>
            <person name="Martin F."/>
            <person name="Kogel K.H."/>
        </authorList>
    </citation>
    <scope>NUCLEOTIDE SEQUENCE [LARGE SCALE GENOMIC DNA]</scope>
    <source>
        <strain evidence="7 8">DSM 11827</strain>
    </source>
</reference>
<dbReference type="GO" id="GO:0004672">
    <property type="term" value="F:protein kinase activity"/>
    <property type="evidence" value="ECO:0007669"/>
    <property type="project" value="InterPro"/>
</dbReference>
<evidence type="ECO:0000256" key="4">
    <source>
        <dbReference type="ARBA" id="ARBA00022840"/>
    </source>
</evidence>
<name>G4TS88_SERID</name>
<dbReference type="PROSITE" id="PS50011">
    <property type="entry name" value="PROTEIN_KINASE_DOM"/>
    <property type="match status" value="1"/>
</dbReference>
<dbReference type="PANTHER" id="PTHR11042">
    <property type="entry name" value="EUKARYOTIC TRANSLATION INITIATION FACTOR 2-ALPHA KINASE EIF2-ALPHA KINASE -RELATED"/>
    <property type="match status" value="1"/>
</dbReference>
<dbReference type="GO" id="GO:0005524">
    <property type="term" value="F:ATP binding"/>
    <property type="evidence" value="ECO:0007669"/>
    <property type="project" value="UniProtKB-KW"/>
</dbReference>
<feature type="compositionally biased region" description="Basic residues" evidence="5">
    <location>
        <begin position="510"/>
        <end position="525"/>
    </location>
</feature>
<keyword evidence="8" id="KW-1185">Reference proteome</keyword>
<keyword evidence="2" id="KW-0547">Nucleotide-binding</keyword>
<dbReference type="Pfam" id="PF07714">
    <property type="entry name" value="PK_Tyr_Ser-Thr"/>
    <property type="match status" value="1"/>
</dbReference>
<protein>
    <recommendedName>
        <fullName evidence="6">Protein kinase domain-containing protein</fullName>
    </recommendedName>
</protein>
<dbReference type="GO" id="GO:0005634">
    <property type="term" value="C:nucleus"/>
    <property type="evidence" value="ECO:0007669"/>
    <property type="project" value="TreeGrafter"/>
</dbReference>
<feature type="region of interest" description="Disordered" evidence="5">
    <location>
        <begin position="337"/>
        <end position="445"/>
    </location>
</feature>